<comment type="caution">
    <text evidence="5">The sequence shown here is derived from an EMBL/GenBank/DDBJ whole genome shotgun (WGS) entry which is preliminary data.</text>
</comment>
<dbReference type="PANTHER" id="PTHR10067:SF13">
    <property type="entry name" value="PHOSPHATIDYLSERINE DECARBOXYLASE"/>
    <property type="match status" value="1"/>
</dbReference>
<dbReference type="AlphaFoldDB" id="A0A5Q4VEA3"/>
<accession>A0A5Q4VEA3</accession>
<keyword evidence="1" id="KW-0210">Decarboxylase</keyword>
<dbReference type="GO" id="GO:0004609">
    <property type="term" value="F:phosphatidylserine decarboxylase activity"/>
    <property type="evidence" value="ECO:0007669"/>
    <property type="project" value="InterPro"/>
</dbReference>
<evidence type="ECO:0000256" key="3">
    <source>
        <dbReference type="ARBA" id="ARBA00023239"/>
    </source>
</evidence>
<dbReference type="EMBL" id="VDMB01000002">
    <property type="protein sequence ID" value="TYT75975.1"/>
    <property type="molecule type" value="Genomic_DNA"/>
</dbReference>
<name>A0A5Q4VEA3_9BACT</name>
<dbReference type="PANTHER" id="PTHR10067">
    <property type="entry name" value="PHOSPHATIDYLSERINE DECARBOXYLASE"/>
    <property type="match status" value="1"/>
</dbReference>
<evidence type="ECO:0000256" key="1">
    <source>
        <dbReference type="ARBA" id="ARBA00022793"/>
    </source>
</evidence>
<keyword evidence="3" id="KW-0456">Lyase</keyword>
<dbReference type="OrthoDB" id="9802030at2"/>
<sequence>MLLRSIDMAKKINPDRATNPAQSLEDYYDFINWAAKAMPWTILPSAHSSSLYEQIDQSLNYFYFINDQPLPELKGKGYFNNSLQYHEPYRSWLILFTKQWGRYLGEEESWNEEYYKLALADDRFGLAKGWYEDPSNWKSFNDFFARYLKSPDQRPIALPGDASVVTAPADSRHQGEWKIDHDSNIVHHGGVVVKSSRLKSIPALLGEDNPYKNAFAKGTFTHIFLDVNDYHRYHFPVSGVIRHIGIIKQDNAAGGITYWDPEIGKYILESINPGWQNIQTRGVVIIDTEEYGLVAVIPVGMSQVSSVNFEESINPGDAVRKGDPLGYFLFGGSNIIFLFQSKVEFKLSVPKEACGTEYKHLLMGEEYGKLSPVK</sequence>
<dbReference type="InterPro" id="IPR003817">
    <property type="entry name" value="PS_Dcarbxylase"/>
</dbReference>
<proteinExistence type="predicted"/>
<dbReference type="Proteomes" id="UP000321899">
    <property type="component" value="Unassembled WGS sequence"/>
</dbReference>
<evidence type="ECO:0000256" key="2">
    <source>
        <dbReference type="ARBA" id="ARBA00023145"/>
    </source>
</evidence>
<keyword evidence="6" id="KW-1185">Reference proteome</keyword>
<evidence type="ECO:0000313" key="6">
    <source>
        <dbReference type="Proteomes" id="UP000321899"/>
    </source>
</evidence>
<protein>
    <submittedName>
        <fullName evidence="5">Phosphatidylserine decarboxylase</fullName>
    </submittedName>
</protein>
<gene>
    <name evidence="5" type="ORF">FIM25_03280</name>
</gene>
<dbReference type="Pfam" id="PF02666">
    <property type="entry name" value="PS_Dcarbxylase"/>
    <property type="match status" value="1"/>
</dbReference>
<organism evidence="5 6">
    <name type="scientific">Desulfobotulus mexicanus</name>
    <dbReference type="NCBI Taxonomy" id="2586642"/>
    <lineage>
        <taxon>Bacteria</taxon>
        <taxon>Pseudomonadati</taxon>
        <taxon>Thermodesulfobacteriota</taxon>
        <taxon>Desulfobacteria</taxon>
        <taxon>Desulfobacterales</taxon>
        <taxon>Desulfobacteraceae</taxon>
        <taxon>Desulfobotulus</taxon>
    </lineage>
</organism>
<reference evidence="5 6" key="1">
    <citation type="submission" date="2019-06" db="EMBL/GenBank/DDBJ databases">
        <title>Desulfobotulus mexicanus sp. nov., a novel sulfate-reducing bacterium isolated from the sediment of an alkaline crater lake in Mexico.</title>
        <authorList>
            <person name="Hirschler-Rea A."/>
        </authorList>
    </citation>
    <scope>NUCLEOTIDE SEQUENCE [LARGE SCALE GENOMIC DNA]</scope>
    <source>
        <strain evidence="5 6">PAR22N</strain>
    </source>
</reference>
<evidence type="ECO:0000313" key="5">
    <source>
        <dbReference type="EMBL" id="TYT75975.1"/>
    </source>
</evidence>
<dbReference type="GO" id="GO:0008654">
    <property type="term" value="P:phospholipid biosynthetic process"/>
    <property type="evidence" value="ECO:0007669"/>
    <property type="project" value="InterPro"/>
</dbReference>
<keyword evidence="2" id="KW-0865">Zymogen</keyword>
<evidence type="ECO:0000256" key="4">
    <source>
        <dbReference type="ARBA" id="ARBA00023317"/>
    </source>
</evidence>
<keyword evidence="4" id="KW-0670">Pyruvate</keyword>